<dbReference type="InterPro" id="IPR036457">
    <property type="entry name" value="PPM-type-like_dom_sf"/>
</dbReference>
<dbReference type="Proteomes" id="UP000828236">
    <property type="component" value="Unassembled WGS sequence"/>
</dbReference>
<feature type="compositionally biased region" description="Polar residues" evidence="5">
    <location>
        <begin position="1636"/>
        <end position="1651"/>
    </location>
</feature>
<keyword evidence="1" id="KW-0479">Metal-binding</keyword>
<feature type="compositionally biased region" description="Polar residues" evidence="5">
    <location>
        <begin position="1659"/>
        <end position="1674"/>
    </location>
</feature>
<feature type="domain" description="PPM-type phosphatase" evidence="6">
    <location>
        <begin position="247"/>
        <end position="517"/>
    </location>
</feature>
<dbReference type="SUPFAM" id="SSF81606">
    <property type="entry name" value="PP2C-like"/>
    <property type="match status" value="1"/>
</dbReference>
<protein>
    <recommendedName>
        <fullName evidence="6">PPM-type phosphatase domain-containing protein</fullName>
    </recommendedName>
</protein>
<dbReference type="GO" id="GO:0004722">
    <property type="term" value="F:protein serine/threonine phosphatase activity"/>
    <property type="evidence" value="ECO:0007669"/>
    <property type="project" value="InterPro"/>
</dbReference>
<dbReference type="PROSITE" id="PS01032">
    <property type="entry name" value="PPM_1"/>
    <property type="match status" value="1"/>
</dbReference>
<dbReference type="CDD" id="cd00143">
    <property type="entry name" value="PP2Cc"/>
    <property type="match status" value="1"/>
</dbReference>
<feature type="compositionally biased region" description="Low complexity" evidence="5">
    <location>
        <begin position="153"/>
        <end position="165"/>
    </location>
</feature>
<proteinExistence type="inferred from homology"/>
<dbReference type="Gene3D" id="3.60.40.10">
    <property type="entry name" value="PPM-type phosphatase domain"/>
    <property type="match status" value="1"/>
</dbReference>
<reference evidence="7" key="1">
    <citation type="submission" date="2020-06" db="EMBL/GenBank/DDBJ databases">
        <authorList>
            <person name="Ji K."/>
            <person name="Li J."/>
        </authorList>
    </citation>
    <scope>NUCLEOTIDE SEQUENCE</scope>
    <source>
        <strain evidence="7">JKM2019</strain>
        <tissue evidence="7">Whole body</tissue>
    </source>
</reference>
<reference evidence="7" key="2">
    <citation type="journal article" date="2021" name="World Allergy Organ. J.">
        <title>Chromosome-level assembly of Dermatophagoides farinae genome and transcriptome reveals two novel allergens Der f 37 and Der f 39.</title>
        <authorList>
            <person name="Chen J."/>
            <person name="Cai Z."/>
            <person name="Fan D."/>
            <person name="Hu J."/>
            <person name="Hou Y."/>
            <person name="He Y."/>
            <person name="Zhang Z."/>
            <person name="Zhao Z."/>
            <person name="Gao P."/>
            <person name="Hu W."/>
            <person name="Sun J."/>
            <person name="Li J."/>
            <person name="Ji K."/>
        </authorList>
    </citation>
    <scope>NUCLEOTIDE SEQUENCE</scope>
    <source>
        <strain evidence="7">JKM2019</strain>
    </source>
</reference>
<feature type="compositionally biased region" description="Polar residues" evidence="5">
    <location>
        <begin position="1536"/>
        <end position="1545"/>
    </location>
</feature>
<feature type="compositionally biased region" description="Low complexity" evidence="5">
    <location>
        <begin position="697"/>
        <end position="713"/>
    </location>
</feature>
<feature type="compositionally biased region" description="Pro residues" evidence="5">
    <location>
        <begin position="609"/>
        <end position="618"/>
    </location>
</feature>
<dbReference type="InterPro" id="IPR001932">
    <property type="entry name" value="PPM-type_phosphatase-like_dom"/>
</dbReference>
<organism evidence="7">
    <name type="scientific">Dermatophagoides farinae</name>
    <name type="common">American house dust mite</name>
    <dbReference type="NCBI Taxonomy" id="6954"/>
    <lineage>
        <taxon>Eukaryota</taxon>
        <taxon>Metazoa</taxon>
        <taxon>Ecdysozoa</taxon>
        <taxon>Arthropoda</taxon>
        <taxon>Chelicerata</taxon>
        <taxon>Arachnida</taxon>
        <taxon>Acari</taxon>
        <taxon>Acariformes</taxon>
        <taxon>Sarcoptiformes</taxon>
        <taxon>Astigmata</taxon>
        <taxon>Psoroptidia</taxon>
        <taxon>Analgoidea</taxon>
        <taxon>Pyroglyphidae</taxon>
        <taxon>Dermatophagoidinae</taxon>
        <taxon>Dermatophagoides</taxon>
    </lineage>
</organism>
<evidence type="ECO:0000313" key="7">
    <source>
        <dbReference type="EMBL" id="KAH7639993.1"/>
    </source>
</evidence>
<feature type="region of interest" description="Disordered" evidence="5">
    <location>
        <begin position="1346"/>
        <end position="1600"/>
    </location>
</feature>
<dbReference type="EMBL" id="SDOV01000007">
    <property type="protein sequence ID" value="KAH7639993.1"/>
    <property type="molecule type" value="Genomic_DNA"/>
</dbReference>
<feature type="compositionally biased region" description="Low complexity" evidence="5">
    <location>
        <begin position="1422"/>
        <end position="1519"/>
    </location>
</feature>
<evidence type="ECO:0000256" key="1">
    <source>
        <dbReference type="ARBA" id="ARBA00022723"/>
    </source>
</evidence>
<feature type="region of interest" description="Disordered" evidence="5">
    <location>
        <begin position="1614"/>
        <end position="1674"/>
    </location>
</feature>
<keyword evidence="3 4" id="KW-0904">Protein phosphatase</keyword>
<feature type="compositionally biased region" description="Basic and acidic residues" evidence="5">
    <location>
        <begin position="678"/>
        <end position="688"/>
    </location>
</feature>
<evidence type="ECO:0000256" key="2">
    <source>
        <dbReference type="ARBA" id="ARBA00022801"/>
    </source>
</evidence>
<dbReference type="InterPro" id="IPR000222">
    <property type="entry name" value="PP2C_BS"/>
</dbReference>
<feature type="region of interest" description="Disordered" evidence="5">
    <location>
        <begin position="153"/>
        <end position="173"/>
    </location>
</feature>
<evidence type="ECO:0000256" key="3">
    <source>
        <dbReference type="ARBA" id="ARBA00022912"/>
    </source>
</evidence>
<keyword evidence="2 4" id="KW-0378">Hydrolase</keyword>
<dbReference type="GO" id="GO:0046872">
    <property type="term" value="F:metal ion binding"/>
    <property type="evidence" value="ECO:0007669"/>
    <property type="project" value="UniProtKB-KW"/>
</dbReference>
<evidence type="ECO:0000256" key="5">
    <source>
        <dbReference type="SAM" id="MobiDB-lite"/>
    </source>
</evidence>
<dbReference type="SMART" id="SM00332">
    <property type="entry name" value="PP2Cc"/>
    <property type="match status" value="1"/>
</dbReference>
<feature type="compositionally biased region" description="Polar residues" evidence="5">
    <location>
        <begin position="1520"/>
        <end position="1529"/>
    </location>
</feature>
<dbReference type="Pfam" id="PF00481">
    <property type="entry name" value="PP2C"/>
    <property type="match status" value="1"/>
</dbReference>
<comment type="similarity">
    <text evidence="4">Belongs to the PP2C family.</text>
</comment>
<feature type="region of interest" description="Disordered" evidence="5">
    <location>
        <begin position="666"/>
        <end position="724"/>
    </location>
</feature>
<feature type="region of interest" description="Disordered" evidence="5">
    <location>
        <begin position="217"/>
        <end position="236"/>
    </location>
</feature>
<feature type="compositionally biased region" description="Low complexity" evidence="5">
    <location>
        <begin position="1346"/>
        <end position="1405"/>
    </location>
</feature>
<gene>
    <name evidence="7" type="ORF">HUG17_4026</name>
</gene>
<evidence type="ECO:0000256" key="4">
    <source>
        <dbReference type="RuleBase" id="RU003465"/>
    </source>
</evidence>
<dbReference type="PANTHER" id="PTHR13832">
    <property type="entry name" value="PROTEIN PHOSPHATASE 2C"/>
    <property type="match status" value="1"/>
</dbReference>
<sequence length="1710" mass="187289">MAADPTTANALQTSTVVLRKKNKNKKNSSFDGIPISNYRIHSNNLYAEIFDWIYHFLWLKNCPIELATIVAIKIATRMSQEIINEFNHSLMINNNNNNNNNHQLNNNNNNYDELQMDKSPALSSPTISSSTTTTMMMNDSMSMMMMMDNNNQSTSTTTTIGGPSMEQRSSLSTGALCSVDLSRQSRELMDECLDDLGNNPDRAISMVNDYLDNNNAVNDDDDGGGGGSLAKNEMTNNNNQSMILPFTTSVSAIKNRRQSMEDRHIIIQNLNKALGLTLPKTYSYYAIFDGHAGIDAASYSTAHLHHYLVESDAFINGGDMMEQAFREAFHKTDELYIKRLREDGVDKLKPSGTTALCALIEDNKTVYLAWAGDSQAVLVRNGCHEEIMLPHKPDMESERIRIQDQGGLVIYMDTWRVNGILSVTRAIGDPEHKALIIADPSFSSFEIDQSLDFLVLGCDGLFDHLNGQDITSHVFEYLCKNENNDPETVIAGVSAYLSEQAIQEGSGDNITSIVIFFKPFEQLVATGFPSTATTMTNHDEESIVKSEEKMDLTNDSDGNLSMIASLSTKNGGHFPYTDFSELPIGTKYRLTSNENPSPMDIVESSSTTPVPPEQPPTTPTTESIVPDTIDTMENLNNRIDNMESLSSSSSSSSSMIVMESESKIIDNEQQHQQQQFEQRQEHPMKFNDNDDEDELNTFETTTTINNNKNNNNYDESDDLGDDERCQDEFDFVPATTTTTTTENNNMASIDAGNCNEIIVDEQQLKINNENNIICIGDDKYENKAEREELIMEKTLLPDYNNDDDEDDNNSISKPQQQQPPPPPSPLLVNDDDDEQQNHQQQQQQMDEMNFICQSSSESFNVNNVIADSNDYNNMENNNRNNPFESFESIEQQQQANLSSVNPFENSSANTTIIDTSSIYPINNDGSNIMDMDDHSFTIDSNEVPLSTFTDPTLINSPINDSANNNDTGAVMMNDFMFANQISFNDESNDLMIQTDYTKPMENLPGSLITPMLLMNSQLESGLLYDHQPPSPTPPQQQELDNYNEQQFTNDEKSDLMFENNINDDSKLPAKIIDPIEGDDDANDFGLNEPQQQQQEFNDFKQQQYHESILDNRTTTTTIGSQLFEMDNDPKLDEKLIDSDFPQAQAAAVATVITNDDYDIQQSMNTTSHEEKMNDIVVENLSKISLQNTDEIKAPVSQNISDGIIDLNNDDKSIPNGDLFGKLDDKIVNDIEDSKMLISESSSPVIDMSDNNDDVNRVKRSVPEFVETNLDEYSVAPLSVLNEDKVQLPLVEPLAVDEKKEIVSKVEEIPEKVLEQVPVVVTSETIPASVAPVTVPVKSTVPSKATIKTAAPSTTTTTTTTGKTSNNKTVAGTKTLAPKTTATTRPAVSSRLTTATKSSNNTKTTTGSKPAAITKTGDKKPVTSTALSSRLTSTNRSTGLTNRPTASTRTTTTSGTTTVAAAKPSRTALTNRSTTTLKTTATTAKSTLNKPATTSTLTTAPKTTRATTTAVPKTTLKPKTSTNSASTGSSIAARKPLSTSASTGNSIAARKPLSTSTTATKVGSIRPAATTKTSTTTPGTTASKAATNLSKQRTTTTTMSSTLKKTTTATAKTGVRNNNTQNDVKKSVPKIPKSSSTMTATKNGISNGTAANTAVPKPPSTLTTTNYAHKRSSLISPENSLKQELEEAALNEMNALTAATAATLATLNGSN</sequence>
<feature type="compositionally biased region" description="Low complexity" evidence="5">
    <location>
        <begin position="1566"/>
        <end position="1586"/>
    </location>
</feature>
<feature type="region of interest" description="Disordered" evidence="5">
    <location>
        <begin position="588"/>
        <end position="627"/>
    </location>
</feature>
<name>A0A9D4NX32_DERFA</name>
<dbReference type="PROSITE" id="PS51746">
    <property type="entry name" value="PPM_2"/>
    <property type="match status" value="1"/>
</dbReference>
<dbReference type="PANTHER" id="PTHR13832:SF818">
    <property type="entry name" value="SD03870P"/>
    <property type="match status" value="1"/>
</dbReference>
<feature type="region of interest" description="Disordered" evidence="5">
    <location>
        <begin position="793"/>
        <end position="845"/>
    </location>
</feature>
<evidence type="ECO:0000259" key="6">
    <source>
        <dbReference type="PROSITE" id="PS51746"/>
    </source>
</evidence>
<dbReference type="InterPro" id="IPR015655">
    <property type="entry name" value="PP2C"/>
</dbReference>
<accession>A0A9D4NX32</accession>
<comment type="caution">
    <text evidence="7">The sequence shown here is derived from an EMBL/GenBank/DDBJ whole genome shotgun (WGS) entry which is preliminary data.</text>
</comment>